<reference evidence="1" key="1">
    <citation type="journal article" date="2023" name="Science">
        <title>Genome structures resolve the early diversification of teleost fishes.</title>
        <authorList>
            <person name="Parey E."/>
            <person name="Louis A."/>
            <person name="Montfort J."/>
            <person name="Bouchez O."/>
            <person name="Roques C."/>
            <person name="Iampietro C."/>
            <person name="Lluch J."/>
            <person name="Castinel A."/>
            <person name="Donnadieu C."/>
            <person name="Desvignes T."/>
            <person name="Floi Bucao C."/>
            <person name="Jouanno E."/>
            <person name="Wen M."/>
            <person name="Mejri S."/>
            <person name="Dirks R."/>
            <person name="Jansen H."/>
            <person name="Henkel C."/>
            <person name="Chen W.J."/>
            <person name="Zahm M."/>
            <person name="Cabau C."/>
            <person name="Klopp C."/>
            <person name="Thompson A.W."/>
            <person name="Robinson-Rechavi M."/>
            <person name="Braasch I."/>
            <person name="Lecointre G."/>
            <person name="Bobe J."/>
            <person name="Postlethwait J.H."/>
            <person name="Berthelot C."/>
            <person name="Roest Crollius H."/>
            <person name="Guiguen Y."/>
        </authorList>
    </citation>
    <scope>NUCLEOTIDE SEQUENCE</scope>
    <source>
        <strain evidence="1">WJC10195</strain>
    </source>
</reference>
<name>A0A9Q1IAJ5_SYNKA</name>
<sequence>MPQIPPLFAVEFFWHSRVVRAMASSAASGSLSFSISFSSAWSQWWQELLAQRQWKRLSALLASSFSAWSQWWQELLGQWERLSALLASSFSGFLSEHDKMDHYATMPQIPPLFAVEFFWHSRVVRAMASRAGSGSLSFSISFSSAWSQWWQELLAQGQWERLSALLASSFSGARA</sequence>
<proteinExistence type="predicted"/>
<organism evidence="1 2">
    <name type="scientific">Synaphobranchus kaupii</name>
    <name type="common">Kaup's arrowtooth eel</name>
    <dbReference type="NCBI Taxonomy" id="118154"/>
    <lineage>
        <taxon>Eukaryota</taxon>
        <taxon>Metazoa</taxon>
        <taxon>Chordata</taxon>
        <taxon>Craniata</taxon>
        <taxon>Vertebrata</taxon>
        <taxon>Euteleostomi</taxon>
        <taxon>Actinopterygii</taxon>
        <taxon>Neopterygii</taxon>
        <taxon>Teleostei</taxon>
        <taxon>Anguilliformes</taxon>
        <taxon>Synaphobranchidae</taxon>
        <taxon>Synaphobranchus</taxon>
    </lineage>
</organism>
<evidence type="ECO:0000313" key="1">
    <source>
        <dbReference type="EMBL" id="KAJ8334663.1"/>
    </source>
</evidence>
<dbReference type="Proteomes" id="UP001152622">
    <property type="component" value="Chromosome 21"/>
</dbReference>
<dbReference type="EMBL" id="JAINUF010000021">
    <property type="protein sequence ID" value="KAJ8334663.1"/>
    <property type="molecule type" value="Genomic_DNA"/>
</dbReference>
<accession>A0A9Q1IAJ5</accession>
<evidence type="ECO:0000313" key="2">
    <source>
        <dbReference type="Proteomes" id="UP001152622"/>
    </source>
</evidence>
<protein>
    <submittedName>
        <fullName evidence="1">Uncharacterized protein</fullName>
    </submittedName>
</protein>
<keyword evidence="2" id="KW-1185">Reference proteome</keyword>
<gene>
    <name evidence="1" type="ORF">SKAU_G00403020</name>
</gene>
<comment type="caution">
    <text evidence="1">The sequence shown here is derived from an EMBL/GenBank/DDBJ whole genome shotgun (WGS) entry which is preliminary data.</text>
</comment>
<dbReference type="AlphaFoldDB" id="A0A9Q1IAJ5"/>